<gene>
    <name evidence="2" type="ORF">DSCW_26470</name>
</gene>
<evidence type="ECO:0000259" key="1">
    <source>
        <dbReference type="PROSITE" id="PS51186"/>
    </source>
</evidence>
<dbReference type="Gene3D" id="3.40.630.30">
    <property type="match status" value="1"/>
</dbReference>
<evidence type="ECO:0000313" key="2">
    <source>
        <dbReference type="EMBL" id="BBO75230.1"/>
    </source>
</evidence>
<sequence length="75" mass="8748">MRACIDEAKSRKSHGIWLGVWGKNERAIRFYRKWGFNPVGKQPFVLGGDRQTDLVFWLPVDTRLENNSSKERGLQ</sequence>
<dbReference type="AlphaFoldDB" id="A0A5K7Z3I7"/>
<dbReference type="InterPro" id="IPR016181">
    <property type="entry name" value="Acyl_CoA_acyltransferase"/>
</dbReference>
<dbReference type="Proteomes" id="UP000427769">
    <property type="component" value="Chromosome"/>
</dbReference>
<accession>A0A5K7Z3I7</accession>
<organism evidence="2 3">
    <name type="scientific">Desulfosarcina widdelii</name>
    <dbReference type="NCBI Taxonomy" id="947919"/>
    <lineage>
        <taxon>Bacteria</taxon>
        <taxon>Pseudomonadati</taxon>
        <taxon>Thermodesulfobacteriota</taxon>
        <taxon>Desulfobacteria</taxon>
        <taxon>Desulfobacterales</taxon>
        <taxon>Desulfosarcinaceae</taxon>
        <taxon>Desulfosarcina</taxon>
    </lineage>
</organism>
<protein>
    <recommendedName>
        <fullName evidence="1">N-acetyltransferase domain-containing protein</fullName>
    </recommendedName>
</protein>
<keyword evidence="3" id="KW-1185">Reference proteome</keyword>
<dbReference type="KEGG" id="dwd:DSCW_26470"/>
<dbReference type="Pfam" id="PF00583">
    <property type="entry name" value="Acetyltransf_1"/>
    <property type="match status" value="1"/>
</dbReference>
<reference evidence="2 3" key="1">
    <citation type="submission" date="2019-11" db="EMBL/GenBank/DDBJ databases">
        <title>Comparative genomics of hydrocarbon-degrading Desulfosarcina strains.</title>
        <authorList>
            <person name="Watanabe M."/>
            <person name="Kojima H."/>
            <person name="Fukui M."/>
        </authorList>
    </citation>
    <scope>NUCLEOTIDE SEQUENCE [LARGE SCALE GENOMIC DNA]</scope>
    <source>
        <strain evidence="2 3">PP31</strain>
    </source>
</reference>
<feature type="domain" description="N-acetyltransferase" evidence="1">
    <location>
        <begin position="1"/>
        <end position="61"/>
    </location>
</feature>
<name>A0A5K7Z3I7_9BACT</name>
<dbReference type="PROSITE" id="PS51186">
    <property type="entry name" value="GNAT"/>
    <property type="match status" value="1"/>
</dbReference>
<dbReference type="SUPFAM" id="SSF55729">
    <property type="entry name" value="Acyl-CoA N-acyltransferases (Nat)"/>
    <property type="match status" value="1"/>
</dbReference>
<dbReference type="EMBL" id="AP021875">
    <property type="protein sequence ID" value="BBO75230.1"/>
    <property type="molecule type" value="Genomic_DNA"/>
</dbReference>
<proteinExistence type="predicted"/>
<evidence type="ECO:0000313" key="3">
    <source>
        <dbReference type="Proteomes" id="UP000427769"/>
    </source>
</evidence>
<dbReference type="InterPro" id="IPR000182">
    <property type="entry name" value="GNAT_dom"/>
</dbReference>
<dbReference type="GO" id="GO:0016747">
    <property type="term" value="F:acyltransferase activity, transferring groups other than amino-acyl groups"/>
    <property type="evidence" value="ECO:0007669"/>
    <property type="project" value="InterPro"/>
</dbReference>